<evidence type="ECO:0000313" key="3">
    <source>
        <dbReference type="Proteomes" id="UP000182938"/>
    </source>
</evidence>
<sequence length="184" mass="20403">MSDYTIPRPAAGDITDLIADDHRLFEDLMRDMRDVSADRDGARSAFAAVLIAHSEAEEEVVYPKLVRRDVIEGEEEHHGEKEHAATNEALLHLLQAKGTDTQKFDDAVEAVAEVLNHHIGEEEQTILNPAREDASEELRQQLGAGWAARRNELLEDGAGSLEQVESLVKQAYEDGLLPNDDQPS</sequence>
<organism evidence="2 3">
    <name type="scientific">Janibacter indicus</name>
    <dbReference type="NCBI Taxonomy" id="857417"/>
    <lineage>
        <taxon>Bacteria</taxon>
        <taxon>Bacillati</taxon>
        <taxon>Actinomycetota</taxon>
        <taxon>Actinomycetes</taxon>
        <taxon>Micrococcales</taxon>
        <taxon>Intrasporangiaceae</taxon>
        <taxon>Janibacter</taxon>
    </lineage>
</organism>
<dbReference type="AlphaFoldDB" id="A0A1L3MF95"/>
<gene>
    <name evidence="2" type="ORF">ASJ30_04845</name>
</gene>
<keyword evidence="3" id="KW-1185">Reference proteome</keyword>
<dbReference type="EMBL" id="CP013290">
    <property type="protein sequence ID" value="APH00944.1"/>
    <property type="molecule type" value="Genomic_DNA"/>
</dbReference>
<proteinExistence type="predicted"/>
<evidence type="ECO:0000313" key="2">
    <source>
        <dbReference type="EMBL" id="APH00944.1"/>
    </source>
</evidence>
<dbReference type="RefSeq" id="WP_072624105.1">
    <property type="nucleotide sequence ID" value="NZ_CP013290.1"/>
</dbReference>
<dbReference type="KEGG" id="jte:ASJ30_04845"/>
<evidence type="ECO:0000259" key="1">
    <source>
        <dbReference type="Pfam" id="PF01814"/>
    </source>
</evidence>
<dbReference type="PANTHER" id="PTHR35585">
    <property type="entry name" value="HHE DOMAIN PROTEIN (AFU_ORTHOLOGUE AFUA_4G00730)"/>
    <property type="match status" value="1"/>
</dbReference>
<reference evidence="2 3" key="1">
    <citation type="submission" date="2015-11" db="EMBL/GenBank/DDBJ databases">
        <authorList>
            <person name="Zhang Y."/>
            <person name="Guo Z."/>
        </authorList>
    </citation>
    <scope>NUCLEOTIDE SEQUENCE [LARGE SCALE GENOMIC DNA]</scope>
    <source>
        <strain evidence="2 3">YFY001</strain>
    </source>
</reference>
<name>A0A1L3MF95_9MICO</name>
<accession>A0A1L3MF95</accession>
<protein>
    <submittedName>
        <fullName evidence="2">Cation-binding protein</fullName>
    </submittedName>
</protein>
<dbReference type="Pfam" id="PF01814">
    <property type="entry name" value="Hemerythrin"/>
    <property type="match status" value="1"/>
</dbReference>
<dbReference type="Gene3D" id="1.20.120.520">
    <property type="entry name" value="nmb1532 protein domain like"/>
    <property type="match status" value="1"/>
</dbReference>
<dbReference type="PANTHER" id="PTHR35585:SF1">
    <property type="entry name" value="HHE DOMAIN PROTEIN (AFU_ORTHOLOGUE AFUA_4G00730)"/>
    <property type="match status" value="1"/>
</dbReference>
<dbReference type="Proteomes" id="UP000182938">
    <property type="component" value="Chromosome"/>
</dbReference>
<feature type="domain" description="Hemerythrin-like" evidence="1">
    <location>
        <begin position="14"/>
        <end position="127"/>
    </location>
</feature>
<dbReference type="InterPro" id="IPR012312">
    <property type="entry name" value="Hemerythrin-like"/>
</dbReference>